<dbReference type="OrthoDB" id="9835823at2"/>
<dbReference type="AlphaFoldDB" id="A0A1G6DLE8"/>
<dbReference type="Proteomes" id="UP000199626">
    <property type="component" value="Unassembled WGS sequence"/>
</dbReference>
<gene>
    <name evidence="1" type="ORF">SAMN02927930_01757</name>
</gene>
<keyword evidence="2" id="KW-1185">Reference proteome</keyword>
<dbReference type="STRING" id="1159017.SAMN02927930_01757"/>
<evidence type="ECO:0000313" key="2">
    <source>
        <dbReference type="Proteomes" id="UP000199626"/>
    </source>
</evidence>
<sequence>MIKVIGLLLISILSFSVNAKKYVYESLGQPSLGIDIENEVFMIGDAVGQLKSCELKELELCLQIGKTFIVIPDNHKAPLKVKLSGSSELVFLPIMKSMSVLGNNIEGFEVNIHNVKDRTLESSLFFNSEYGLLMFSFDGSIYWSASLRGLASRVKD</sequence>
<dbReference type="RefSeq" id="WP_092593689.1">
    <property type="nucleotide sequence ID" value="NZ_FMXN01000011.1"/>
</dbReference>
<proteinExistence type="predicted"/>
<organism evidence="1 2">
    <name type="scientific">Pseudidiomarina indica</name>
    <dbReference type="NCBI Taxonomy" id="1159017"/>
    <lineage>
        <taxon>Bacteria</taxon>
        <taxon>Pseudomonadati</taxon>
        <taxon>Pseudomonadota</taxon>
        <taxon>Gammaproteobacteria</taxon>
        <taxon>Alteromonadales</taxon>
        <taxon>Idiomarinaceae</taxon>
        <taxon>Pseudidiomarina</taxon>
    </lineage>
</organism>
<name>A0A1G6DLE8_9GAMM</name>
<reference evidence="2" key="1">
    <citation type="submission" date="2016-10" db="EMBL/GenBank/DDBJ databases">
        <authorList>
            <person name="Varghese N."/>
            <person name="Submissions S."/>
        </authorList>
    </citation>
    <scope>NUCLEOTIDE SEQUENCE [LARGE SCALE GENOMIC DNA]</scope>
    <source>
        <strain evidence="2">CGMCC 1.10824</strain>
    </source>
</reference>
<dbReference type="EMBL" id="FMXN01000011">
    <property type="protein sequence ID" value="SDB45899.1"/>
    <property type="molecule type" value="Genomic_DNA"/>
</dbReference>
<accession>A0A1G6DLE8</accession>
<protein>
    <submittedName>
        <fullName evidence="1">Uncharacterized protein</fullName>
    </submittedName>
</protein>
<evidence type="ECO:0000313" key="1">
    <source>
        <dbReference type="EMBL" id="SDB45899.1"/>
    </source>
</evidence>